<sequence>YWLLMPRYREMNALGATRPLPAFYWGAPTSMACVRAVVAQTRDMAYAHHIQRLMVTGNFALLAGIAPEEINAWYLAVYADAFEWVELPNTHGMAIHADGGQMASKPYAASGAYINRMSDYCRHCAHDVRDATGERACPFNFLYWDFIARHAERFARNPRMAMPLRSLARM</sequence>
<dbReference type="GO" id="GO:0016829">
    <property type="term" value="F:lyase activity"/>
    <property type="evidence" value="ECO:0007669"/>
    <property type="project" value="UniProtKB-KW"/>
</dbReference>
<organism evidence="1 2">
    <name type="scientific">Candidatus Thermofonsia Clade 3 bacterium</name>
    <dbReference type="NCBI Taxonomy" id="2364212"/>
    <lineage>
        <taxon>Bacteria</taxon>
        <taxon>Bacillati</taxon>
        <taxon>Chloroflexota</taxon>
        <taxon>Candidatus Thermofontia</taxon>
        <taxon>Candidatus Thermofonsia Clade 3</taxon>
    </lineage>
</organism>
<dbReference type="Proteomes" id="UP000230790">
    <property type="component" value="Unassembled WGS sequence"/>
</dbReference>
<keyword evidence="1" id="KW-0456">Lyase</keyword>
<dbReference type="InterPro" id="IPR052551">
    <property type="entry name" value="UV-DNA_repair_photolyase"/>
</dbReference>
<dbReference type="SUPFAM" id="SSF48173">
    <property type="entry name" value="Cryptochrome/photolyase FAD-binding domain"/>
    <property type="match status" value="1"/>
</dbReference>
<reference evidence="1 2" key="1">
    <citation type="submission" date="2017-11" db="EMBL/GenBank/DDBJ databases">
        <title>Evolution of Phototrophy in the Chloroflexi Phylum Driven by Horizontal Gene Transfer.</title>
        <authorList>
            <person name="Ward L.M."/>
            <person name="Hemp J."/>
            <person name="Shih P.M."/>
            <person name="Mcglynn S.E."/>
            <person name="Fischer W."/>
        </authorList>
    </citation>
    <scope>NUCLEOTIDE SEQUENCE [LARGE SCALE GENOMIC DNA]</scope>
    <source>
        <strain evidence="1">JP3_7</strain>
    </source>
</reference>
<protein>
    <submittedName>
        <fullName evidence="1">Cryptochrome/photolyase family protein</fullName>
    </submittedName>
</protein>
<dbReference type="Gene3D" id="1.10.10.1710">
    <property type="entry name" value="Deoxyribodipyrimidine photolyase-related"/>
    <property type="match status" value="1"/>
</dbReference>
<dbReference type="PANTHER" id="PTHR38657:SF1">
    <property type="entry name" value="SLR1343 PROTEIN"/>
    <property type="match status" value="1"/>
</dbReference>
<gene>
    <name evidence="1" type="ORF">CUN48_16695</name>
</gene>
<dbReference type="AlphaFoldDB" id="A0A2M8Q7T9"/>
<evidence type="ECO:0000313" key="1">
    <source>
        <dbReference type="EMBL" id="PJF45869.1"/>
    </source>
</evidence>
<proteinExistence type="predicted"/>
<dbReference type="EMBL" id="PGTN01000681">
    <property type="protein sequence ID" value="PJF45869.1"/>
    <property type="molecule type" value="Genomic_DNA"/>
</dbReference>
<accession>A0A2M8Q7T9</accession>
<feature type="non-terminal residue" evidence="1">
    <location>
        <position position="1"/>
    </location>
</feature>
<name>A0A2M8Q7T9_9CHLR</name>
<feature type="non-terminal residue" evidence="1">
    <location>
        <position position="170"/>
    </location>
</feature>
<dbReference type="Gene3D" id="1.10.579.10">
    <property type="entry name" value="DNA Cyclobutane Dipyrimidine Photolyase, subunit A, domain 3"/>
    <property type="match status" value="1"/>
</dbReference>
<dbReference type="PANTHER" id="PTHR38657">
    <property type="entry name" value="SLR1343 PROTEIN"/>
    <property type="match status" value="1"/>
</dbReference>
<evidence type="ECO:0000313" key="2">
    <source>
        <dbReference type="Proteomes" id="UP000230790"/>
    </source>
</evidence>
<comment type="caution">
    <text evidence="1">The sequence shown here is derived from an EMBL/GenBank/DDBJ whole genome shotgun (WGS) entry which is preliminary data.</text>
</comment>
<dbReference type="InterPro" id="IPR036134">
    <property type="entry name" value="Crypto/Photolyase_FAD-like_sf"/>
</dbReference>